<gene>
    <name evidence="2" type="ORF">HAQ05_21350</name>
</gene>
<comment type="caution">
    <text evidence="2">The sequence shown here is derived from an EMBL/GenBank/DDBJ whole genome shotgun (WGS) entry which is preliminary data.</text>
</comment>
<evidence type="ECO:0000256" key="1">
    <source>
        <dbReference type="SAM" id="SignalP"/>
    </source>
</evidence>
<accession>A0ABR7Z6Z7</accession>
<proteinExistence type="predicted"/>
<evidence type="ECO:0000313" key="2">
    <source>
        <dbReference type="EMBL" id="MBD1601230.1"/>
    </source>
</evidence>
<keyword evidence="3" id="KW-1185">Reference proteome</keyword>
<feature type="chain" id="PRO_5046109018" description="Lipoprotein" evidence="1">
    <location>
        <begin position="22"/>
        <end position="224"/>
    </location>
</feature>
<sequence length="224" mass="24329">MRYARSWLLAAMLPLFAGCQALDFSGPQGPQALSGQTRMQGSLTAEGGHLIFTPCDSPRTFIVTDNGDTGILQEATTLASLNRPLYADLRGRFDGNPVEGQPGQLNLQTLYRVESALKACEDQNYKLMQFYADGHGPSWVARVNAQGLLIEREGQPPLAVPFVEEQAPGGGVSLSSDANHQHIQLWLAPQRCESGPRVSFFAAELRIDEQVLRGCGYPGGAREQ</sequence>
<name>A0ABR7Z6Z7_9PSED</name>
<evidence type="ECO:0008006" key="4">
    <source>
        <dbReference type="Google" id="ProtNLM"/>
    </source>
</evidence>
<dbReference type="PROSITE" id="PS51257">
    <property type="entry name" value="PROKAR_LIPOPROTEIN"/>
    <property type="match status" value="1"/>
</dbReference>
<reference evidence="2 3" key="1">
    <citation type="journal article" date="2020" name="Insects">
        <title>Bacteria Belonging to Pseudomonas typographi sp. nov. from the Bark Beetle Ips typographus Have Genomic Potential to Aid in the Host Ecology.</title>
        <authorList>
            <person name="Peral-Aranega E."/>
            <person name="Saati-Santamaria Z."/>
            <person name="Kolarik M."/>
            <person name="Rivas R."/>
            <person name="Garcia-Fraile P."/>
        </authorList>
    </citation>
    <scope>NUCLEOTIDE SEQUENCE [LARGE SCALE GENOMIC DNA]</scope>
    <source>
        <strain evidence="2 3">CA3A</strain>
    </source>
</reference>
<dbReference type="Proteomes" id="UP000805841">
    <property type="component" value="Unassembled WGS sequence"/>
</dbReference>
<dbReference type="RefSeq" id="WP_190424280.1">
    <property type="nucleotide sequence ID" value="NZ_JAAOCA010000031.1"/>
</dbReference>
<organism evidence="2 3">
    <name type="scientific">Pseudomonas typographi</name>
    <dbReference type="NCBI Taxonomy" id="2715964"/>
    <lineage>
        <taxon>Bacteria</taxon>
        <taxon>Pseudomonadati</taxon>
        <taxon>Pseudomonadota</taxon>
        <taxon>Gammaproteobacteria</taxon>
        <taxon>Pseudomonadales</taxon>
        <taxon>Pseudomonadaceae</taxon>
        <taxon>Pseudomonas</taxon>
    </lineage>
</organism>
<keyword evidence="1" id="KW-0732">Signal</keyword>
<dbReference type="EMBL" id="JAAOCA010000031">
    <property type="protein sequence ID" value="MBD1601230.1"/>
    <property type="molecule type" value="Genomic_DNA"/>
</dbReference>
<evidence type="ECO:0000313" key="3">
    <source>
        <dbReference type="Proteomes" id="UP000805841"/>
    </source>
</evidence>
<protein>
    <recommendedName>
        <fullName evidence="4">Lipoprotein</fullName>
    </recommendedName>
</protein>
<feature type="signal peptide" evidence="1">
    <location>
        <begin position="1"/>
        <end position="21"/>
    </location>
</feature>